<dbReference type="Gene3D" id="1.25.10.10">
    <property type="entry name" value="Leucine-rich Repeat Variant"/>
    <property type="match status" value="1"/>
</dbReference>
<dbReference type="InterPro" id="IPR016024">
    <property type="entry name" value="ARM-type_fold"/>
</dbReference>
<accession>A0ABR2K521</accession>
<keyword evidence="2" id="KW-1185">Reference proteome</keyword>
<reference evidence="1 2" key="1">
    <citation type="submission" date="2024-04" db="EMBL/GenBank/DDBJ databases">
        <title>Tritrichomonas musculus Genome.</title>
        <authorList>
            <person name="Alves-Ferreira E."/>
            <person name="Grigg M."/>
            <person name="Lorenzi H."/>
            <person name="Galac M."/>
        </authorList>
    </citation>
    <scope>NUCLEOTIDE SEQUENCE [LARGE SCALE GENOMIC DNA]</scope>
    <source>
        <strain evidence="1 2">EAF2021</strain>
    </source>
</reference>
<organism evidence="1 2">
    <name type="scientific">Tritrichomonas musculus</name>
    <dbReference type="NCBI Taxonomy" id="1915356"/>
    <lineage>
        <taxon>Eukaryota</taxon>
        <taxon>Metamonada</taxon>
        <taxon>Parabasalia</taxon>
        <taxon>Tritrichomonadida</taxon>
        <taxon>Tritrichomonadidae</taxon>
        <taxon>Tritrichomonas</taxon>
    </lineage>
</organism>
<gene>
    <name evidence="1" type="ORF">M9Y10_041476</name>
</gene>
<comment type="caution">
    <text evidence="1">The sequence shown here is derived from an EMBL/GenBank/DDBJ whole genome shotgun (WGS) entry which is preliminary data.</text>
</comment>
<sequence length="526" mass="60909">MSNPSPENEDLFNQMIHDILSKVPEANRRFYNNLPKISDKIENDEKLQLDLIEFIMMWCDFGDLLAVKTLINNFIFILSSHPSKNAMLSFLPLFREIITKCGSSILSELIKFTSKYKEICGGKFIKKKVFPFISAFIDSDENDVGSCSFSFLTHLIPEIGQENIQKLISISYKLNKLNIPNSRLASIDSFPILVQYFNDDKKKYFNDIISQSLNDAHYLIQTHSIKVASNHIDLITDSKIIMDLSSNPSWKVKLSLLEHIGVFIKAFKEFENVLFQFARNKDEMPILREMAFYEIDLNFENITNINEIFCCVDVALRQKDENMVIAGLKLIPKIYMKNKEITQSLQSLLSRFRTTKKENVQLYLLKYALPYTQVSQNEKEMGKRWLLAGFDSDDWAINDIAIDVIDYLLNCQINLDDFLTDDIFEKVTQMLNNSALNVRNRAAIVYVSYAKNRGWDFTRQKIMPNIRNIANNCSIPIFQSIIRVYIGLKALGPPQDLKKEITSVISKAKEKKEFIYMVRVKENKSK</sequence>
<protein>
    <submittedName>
        <fullName evidence="1">Uncharacterized protein</fullName>
    </submittedName>
</protein>
<proteinExistence type="predicted"/>
<evidence type="ECO:0000313" key="1">
    <source>
        <dbReference type="EMBL" id="KAK8886017.1"/>
    </source>
</evidence>
<dbReference type="EMBL" id="JAPFFF010000007">
    <property type="protein sequence ID" value="KAK8886017.1"/>
    <property type="molecule type" value="Genomic_DNA"/>
</dbReference>
<dbReference type="InterPro" id="IPR011989">
    <property type="entry name" value="ARM-like"/>
</dbReference>
<dbReference type="Proteomes" id="UP001470230">
    <property type="component" value="Unassembled WGS sequence"/>
</dbReference>
<evidence type="ECO:0000313" key="2">
    <source>
        <dbReference type="Proteomes" id="UP001470230"/>
    </source>
</evidence>
<name>A0ABR2K521_9EUKA</name>
<dbReference type="SUPFAM" id="SSF48371">
    <property type="entry name" value="ARM repeat"/>
    <property type="match status" value="1"/>
</dbReference>